<gene>
    <name evidence="1" type="ORF">DT376_03145</name>
    <name evidence="2" type="ORF">L4V69_35125</name>
</gene>
<sequence length="124" mass="13705">MTPIDKLLPRLDKVKADGKSRWKACCPAHDDKSPSLRVTETEDGTVLLKCWVGCTAAEIVAAVGLQMADLFPGEKRQRTGPSREAIQHERAVYLIGKNLLEQGKEIAAEDLARFHLAKQRLGVK</sequence>
<evidence type="ECO:0000313" key="3">
    <source>
        <dbReference type="Proteomes" id="UP000253594"/>
    </source>
</evidence>
<name>A0A2R4BGB2_PSEAI</name>
<protein>
    <submittedName>
        <fullName evidence="1">Virulence-associated protein E</fullName>
    </submittedName>
</protein>
<dbReference type="EMBL" id="CP136986">
    <property type="protein sequence ID" value="WOS77662.1"/>
    <property type="molecule type" value="Genomic_DNA"/>
</dbReference>
<evidence type="ECO:0000313" key="1">
    <source>
        <dbReference type="EMBL" id="RCI76293.1"/>
    </source>
</evidence>
<dbReference type="GO" id="GO:0006260">
    <property type="term" value="P:DNA replication"/>
    <property type="evidence" value="ECO:0007669"/>
    <property type="project" value="InterPro"/>
</dbReference>
<dbReference type="AlphaFoldDB" id="A0A2R4BGB2"/>
<dbReference type="KEGG" id="paeb:NCGM1900_5922"/>
<organism evidence="1 3">
    <name type="scientific">Pseudomonas aeruginosa</name>
    <dbReference type="NCBI Taxonomy" id="287"/>
    <lineage>
        <taxon>Bacteria</taxon>
        <taxon>Pseudomonadati</taxon>
        <taxon>Pseudomonadota</taxon>
        <taxon>Gammaproteobacteria</taxon>
        <taxon>Pseudomonadales</taxon>
        <taxon>Pseudomonadaceae</taxon>
        <taxon>Pseudomonas</taxon>
    </lineage>
</organism>
<dbReference type="Proteomes" id="UP001297540">
    <property type="component" value="Chromosome"/>
</dbReference>
<evidence type="ECO:0000313" key="2">
    <source>
        <dbReference type="EMBL" id="WOS77662.1"/>
    </source>
</evidence>
<reference evidence="2" key="3">
    <citation type="submission" date="2023-10" db="EMBL/GenBank/DDBJ databases">
        <title>Pathogen: clinical or host-associated sample.</title>
        <authorList>
            <person name="Hergert J."/>
            <person name="Casey R."/>
            <person name="Wagner J."/>
            <person name="Young E.L."/>
            <person name="Oakeson K.F."/>
        </authorList>
    </citation>
    <scope>NUCLEOTIDE SEQUENCE</scope>
    <source>
        <strain evidence="2">2021CK-01020</strain>
    </source>
</reference>
<dbReference type="EMBL" id="QORE01000051">
    <property type="protein sequence ID" value="RCI76293.1"/>
    <property type="molecule type" value="Genomic_DNA"/>
</dbReference>
<dbReference type="SUPFAM" id="SSF57783">
    <property type="entry name" value="Zinc beta-ribbon"/>
    <property type="match status" value="1"/>
</dbReference>
<accession>A0A2R4BGB2</accession>
<dbReference type="Proteomes" id="UP000253594">
    <property type="component" value="Unassembled WGS sequence"/>
</dbReference>
<reference evidence="1 3" key="1">
    <citation type="submission" date="2018-07" db="EMBL/GenBank/DDBJ databases">
        <title>Mechanisms of high-level aminoglycoside resistance among Gram-negative pathogens in Brazil.</title>
        <authorList>
            <person name="Ballaben A.S."/>
            <person name="Darini A.L.C."/>
            <person name="Doi Y."/>
        </authorList>
    </citation>
    <scope>NUCLEOTIDE SEQUENCE [LARGE SCALE GENOMIC DNA]</scope>
    <source>
        <strain evidence="1 3">B2-305</strain>
    </source>
</reference>
<proteinExistence type="predicted"/>
<reference evidence="2" key="2">
    <citation type="submission" date="2023-06" db="EMBL/GenBank/DDBJ databases">
        <authorList>
            <consortium name="Clinical and Environmental Microbiology Branch: Whole genome sequencing antimicrobial resistance pathogens in the healthcare setting"/>
        </authorList>
    </citation>
    <scope>NUCLEOTIDE SEQUENCE</scope>
    <source>
        <strain evidence="2">2021CK-01020</strain>
    </source>
</reference>
<dbReference type="GO" id="GO:0003677">
    <property type="term" value="F:DNA binding"/>
    <property type="evidence" value="ECO:0007669"/>
    <property type="project" value="InterPro"/>
</dbReference>
<dbReference type="InterPro" id="IPR036977">
    <property type="entry name" value="DNA_primase_Znf_CHC2"/>
</dbReference>
<dbReference type="RefSeq" id="WP_003096131.1">
    <property type="nucleotide sequence ID" value="NZ_AP014622.1"/>
</dbReference>
<dbReference type="Gene3D" id="3.90.580.10">
    <property type="entry name" value="Zinc finger, CHC2-type domain"/>
    <property type="match status" value="1"/>
</dbReference>
<dbReference type="GO" id="GO:0008270">
    <property type="term" value="F:zinc ion binding"/>
    <property type="evidence" value="ECO:0007669"/>
    <property type="project" value="InterPro"/>
</dbReference>